<name>A0A0E9RNZ3_ANGAN</name>
<dbReference type="AlphaFoldDB" id="A0A0E9RNZ3"/>
<evidence type="ECO:0000313" key="1">
    <source>
        <dbReference type="EMBL" id="JAH30140.1"/>
    </source>
</evidence>
<accession>A0A0E9RNZ3</accession>
<sequence>MRLHTVMYFRAAFPRRWEGQAAPCWSGGLWAGPSVQQQHGIKLSDRRGEELN</sequence>
<reference evidence="1" key="1">
    <citation type="submission" date="2014-11" db="EMBL/GenBank/DDBJ databases">
        <authorList>
            <person name="Amaro Gonzalez C."/>
        </authorList>
    </citation>
    <scope>NUCLEOTIDE SEQUENCE</scope>
</reference>
<dbReference type="EMBL" id="GBXM01078437">
    <property type="protein sequence ID" value="JAH30140.1"/>
    <property type="molecule type" value="Transcribed_RNA"/>
</dbReference>
<organism evidence="1">
    <name type="scientific">Anguilla anguilla</name>
    <name type="common">European freshwater eel</name>
    <name type="synonym">Muraena anguilla</name>
    <dbReference type="NCBI Taxonomy" id="7936"/>
    <lineage>
        <taxon>Eukaryota</taxon>
        <taxon>Metazoa</taxon>
        <taxon>Chordata</taxon>
        <taxon>Craniata</taxon>
        <taxon>Vertebrata</taxon>
        <taxon>Euteleostomi</taxon>
        <taxon>Actinopterygii</taxon>
        <taxon>Neopterygii</taxon>
        <taxon>Teleostei</taxon>
        <taxon>Anguilliformes</taxon>
        <taxon>Anguillidae</taxon>
        <taxon>Anguilla</taxon>
    </lineage>
</organism>
<proteinExistence type="predicted"/>
<reference evidence="1" key="2">
    <citation type="journal article" date="2015" name="Fish Shellfish Immunol.">
        <title>Early steps in the European eel (Anguilla anguilla)-Vibrio vulnificus interaction in the gills: Role of the RtxA13 toxin.</title>
        <authorList>
            <person name="Callol A."/>
            <person name="Pajuelo D."/>
            <person name="Ebbesson L."/>
            <person name="Teles M."/>
            <person name="MacKenzie S."/>
            <person name="Amaro C."/>
        </authorList>
    </citation>
    <scope>NUCLEOTIDE SEQUENCE</scope>
</reference>
<protein>
    <submittedName>
        <fullName evidence="1">Uncharacterized protein</fullName>
    </submittedName>
</protein>